<dbReference type="Gene3D" id="3.40.50.300">
    <property type="entry name" value="P-loop containing nucleotide triphosphate hydrolases"/>
    <property type="match status" value="1"/>
</dbReference>
<feature type="transmembrane region" description="Helical" evidence="7">
    <location>
        <begin position="84"/>
        <end position="114"/>
    </location>
</feature>
<dbReference type="SUPFAM" id="SSF90123">
    <property type="entry name" value="ABC transporter transmembrane region"/>
    <property type="match status" value="1"/>
</dbReference>
<dbReference type="PROSITE" id="PS50893">
    <property type="entry name" value="ABC_TRANSPORTER_2"/>
    <property type="match status" value="1"/>
</dbReference>
<keyword evidence="5 7" id="KW-1133">Transmembrane helix</keyword>
<evidence type="ECO:0000313" key="10">
    <source>
        <dbReference type="EMBL" id="PWQ96248.1"/>
    </source>
</evidence>
<evidence type="ECO:0000259" key="8">
    <source>
        <dbReference type="PROSITE" id="PS50893"/>
    </source>
</evidence>
<dbReference type="GO" id="GO:0005524">
    <property type="term" value="F:ATP binding"/>
    <property type="evidence" value="ECO:0007669"/>
    <property type="project" value="UniProtKB-KW"/>
</dbReference>
<protein>
    <submittedName>
        <fullName evidence="10">Multidrug ABC transporter ATP-binding protein</fullName>
    </submittedName>
</protein>
<dbReference type="EMBL" id="QGKL01000029">
    <property type="protein sequence ID" value="PWQ96248.1"/>
    <property type="molecule type" value="Genomic_DNA"/>
</dbReference>
<organism evidence="10 11">
    <name type="scientific">Leucothrix arctica</name>
    <dbReference type="NCBI Taxonomy" id="1481894"/>
    <lineage>
        <taxon>Bacteria</taxon>
        <taxon>Pseudomonadati</taxon>
        <taxon>Pseudomonadota</taxon>
        <taxon>Gammaproteobacteria</taxon>
        <taxon>Thiotrichales</taxon>
        <taxon>Thiotrichaceae</taxon>
        <taxon>Leucothrix</taxon>
    </lineage>
</organism>
<dbReference type="PROSITE" id="PS50929">
    <property type="entry name" value="ABC_TM1F"/>
    <property type="match status" value="1"/>
</dbReference>
<evidence type="ECO:0000256" key="4">
    <source>
        <dbReference type="ARBA" id="ARBA00022840"/>
    </source>
</evidence>
<evidence type="ECO:0000259" key="9">
    <source>
        <dbReference type="PROSITE" id="PS50929"/>
    </source>
</evidence>
<feature type="transmembrane region" description="Helical" evidence="7">
    <location>
        <begin position="262"/>
        <end position="281"/>
    </location>
</feature>
<dbReference type="InterPro" id="IPR003593">
    <property type="entry name" value="AAA+_ATPase"/>
</dbReference>
<evidence type="ECO:0000256" key="3">
    <source>
        <dbReference type="ARBA" id="ARBA00022741"/>
    </source>
</evidence>
<keyword evidence="6 7" id="KW-0472">Membrane</keyword>
<dbReference type="InterPro" id="IPR011527">
    <property type="entry name" value="ABC1_TM_dom"/>
</dbReference>
<evidence type="ECO:0000256" key="5">
    <source>
        <dbReference type="ARBA" id="ARBA00022989"/>
    </source>
</evidence>
<dbReference type="InterPro" id="IPR017871">
    <property type="entry name" value="ABC_transporter-like_CS"/>
</dbReference>
<dbReference type="OrthoDB" id="9759820at2"/>
<evidence type="ECO:0000256" key="7">
    <source>
        <dbReference type="SAM" id="Phobius"/>
    </source>
</evidence>
<evidence type="ECO:0000256" key="2">
    <source>
        <dbReference type="ARBA" id="ARBA00022692"/>
    </source>
</evidence>
<dbReference type="RefSeq" id="WP_109823220.1">
    <property type="nucleotide sequence ID" value="NZ_QGKL01000029.1"/>
</dbReference>
<feature type="transmembrane region" description="Helical" evidence="7">
    <location>
        <begin position="156"/>
        <end position="179"/>
    </location>
</feature>
<dbReference type="GO" id="GO:0005886">
    <property type="term" value="C:plasma membrane"/>
    <property type="evidence" value="ECO:0007669"/>
    <property type="project" value="UniProtKB-SubCell"/>
</dbReference>
<comment type="subcellular location">
    <subcellularLocation>
        <location evidence="1">Cell membrane</location>
        <topology evidence="1">Multi-pass membrane protein</topology>
    </subcellularLocation>
</comment>
<reference evidence="10 11" key="1">
    <citation type="submission" date="2018-05" db="EMBL/GenBank/DDBJ databases">
        <title>Leucothrix arctica sp. nov., isolated from Arctic seawater.</title>
        <authorList>
            <person name="Choi A."/>
            <person name="Baek K."/>
        </authorList>
    </citation>
    <scope>NUCLEOTIDE SEQUENCE [LARGE SCALE GENOMIC DNA]</scope>
    <source>
        <strain evidence="10 11">IMCC9719</strain>
    </source>
</reference>
<feature type="transmembrane region" description="Helical" evidence="7">
    <location>
        <begin position="39"/>
        <end position="61"/>
    </location>
</feature>
<feature type="transmembrane region" description="Helical" evidence="7">
    <location>
        <begin position="185"/>
        <end position="204"/>
    </location>
</feature>
<keyword evidence="11" id="KW-1185">Reference proteome</keyword>
<dbReference type="InterPro" id="IPR027417">
    <property type="entry name" value="P-loop_NTPase"/>
</dbReference>
<dbReference type="Gene3D" id="1.20.1560.10">
    <property type="entry name" value="ABC transporter type 1, transmembrane domain"/>
    <property type="match status" value="1"/>
</dbReference>
<dbReference type="Pfam" id="PF00005">
    <property type="entry name" value="ABC_tran"/>
    <property type="match status" value="1"/>
</dbReference>
<keyword evidence="3" id="KW-0547">Nucleotide-binding</keyword>
<dbReference type="SMART" id="SM00382">
    <property type="entry name" value="AAA"/>
    <property type="match status" value="1"/>
</dbReference>
<comment type="caution">
    <text evidence="10">The sequence shown here is derived from an EMBL/GenBank/DDBJ whole genome shotgun (WGS) entry which is preliminary data.</text>
</comment>
<dbReference type="PROSITE" id="PS00211">
    <property type="entry name" value="ABC_TRANSPORTER_1"/>
    <property type="match status" value="1"/>
</dbReference>
<feature type="transmembrane region" description="Helical" evidence="7">
    <location>
        <begin position="287"/>
        <end position="309"/>
    </location>
</feature>
<dbReference type="SUPFAM" id="SSF52540">
    <property type="entry name" value="P-loop containing nucleoside triphosphate hydrolases"/>
    <property type="match status" value="1"/>
</dbReference>
<keyword evidence="4 10" id="KW-0067">ATP-binding</keyword>
<evidence type="ECO:0000256" key="1">
    <source>
        <dbReference type="ARBA" id="ARBA00004651"/>
    </source>
</evidence>
<keyword evidence="2 7" id="KW-0812">Transmembrane</keyword>
<dbReference type="PANTHER" id="PTHR43394:SF1">
    <property type="entry name" value="ATP-BINDING CASSETTE SUB-FAMILY B MEMBER 10, MITOCHONDRIAL"/>
    <property type="match status" value="1"/>
</dbReference>
<sequence>MLTKYFSTLLDPKGPDDISQPPSTVFAFLRYYLMPIKGVIFATLLFSGIATGTELMLYLYLGNLVDWMTVGNPATFFQEHSTELIWMLVVIAVIRPISLLIARALISFALVVNLGSRIRWHNHRYVVRQSLSFFQNDFAGRISQKVMQTGNAAREAVLNVIDGVWLLVVYLVGIAWLFTDVDWRLLVPVVLWIVGYTLVIVFMVPSVRGRSAQVSEANSQFLGQMVDGYTNIQSIKLFATDQQEDHHAGGYLIKLANAFHSLMSAIVNMTVVLTVLNTFLITSTAAISIYLWQTDAVSVGTIAIANALIMRVNQMSGWILRTINALFEQIGTIQNGIETISKPHEIVDVAGAKPLKLSQGAITFDNMSFKYNEDNQVIEQFQLSIKAGEKIGIVGRSGAGKSTLVNLLLRFYDVNSGRILIDGQDISKCTQQSLRAEIAMVTQDTSLLHRSVRDNISYGKPDATEAQIIQAAKLAEVDQFLPQLVDPQGNRGYDSLVGERGVKLSGGQRQRIAIARVILKDAPILVLDEATSALDSEVEQAIQSQLTRLMEKKTVIAIAHRLSTIAAMDRLVVMDAGKILEIGSHQELLDQGGLYAQLWARQSGGFLAKG</sequence>
<name>A0A317CCG4_9GAMM</name>
<evidence type="ECO:0000256" key="6">
    <source>
        <dbReference type="ARBA" id="ARBA00023136"/>
    </source>
</evidence>
<feature type="domain" description="ABC transmembrane type-1" evidence="9">
    <location>
        <begin position="41"/>
        <end position="328"/>
    </location>
</feature>
<gene>
    <name evidence="10" type="ORF">DKT75_09660</name>
</gene>
<dbReference type="InterPro" id="IPR003439">
    <property type="entry name" value="ABC_transporter-like_ATP-bd"/>
</dbReference>
<dbReference type="PANTHER" id="PTHR43394">
    <property type="entry name" value="ATP-DEPENDENT PERMEASE MDL1, MITOCHONDRIAL"/>
    <property type="match status" value="1"/>
</dbReference>
<proteinExistence type="predicted"/>
<feature type="domain" description="ABC transporter" evidence="8">
    <location>
        <begin position="362"/>
        <end position="601"/>
    </location>
</feature>
<dbReference type="InterPro" id="IPR039421">
    <property type="entry name" value="Type_1_exporter"/>
</dbReference>
<dbReference type="InterPro" id="IPR036640">
    <property type="entry name" value="ABC1_TM_sf"/>
</dbReference>
<dbReference type="GO" id="GO:0015421">
    <property type="term" value="F:ABC-type oligopeptide transporter activity"/>
    <property type="evidence" value="ECO:0007669"/>
    <property type="project" value="TreeGrafter"/>
</dbReference>
<accession>A0A317CCG4</accession>
<dbReference type="Pfam" id="PF00664">
    <property type="entry name" value="ABC_membrane"/>
    <property type="match status" value="1"/>
</dbReference>
<dbReference type="AlphaFoldDB" id="A0A317CCG4"/>
<evidence type="ECO:0000313" key="11">
    <source>
        <dbReference type="Proteomes" id="UP000245506"/>
    </source>
</evidence>
<dbReference type="FunFam" id="3.40.50.300:FF:000218">
    <property type="entry name" value="Multidrug ABC transporter ATP-binding protein"/>
    <property type="match status" value="1"/>
</dbReference>
<dbReference type="GO" id="GO:0016887">
    <property type="term" value="F:ATP hydrolysis activity"/>
    <property type="evidence" value="ECO:0007669"/>
    <property type="project" value="InterPro"/>
</dbReference>
<dbReference type="Proteomes" id="UP000245506">
    <property type="component" value="Unassembled WGS sequence"/>
</dbReference>